<organism evidence="1 2">
    <name type="scientific">Cronobacter condimenti 1330</name>
    <dbReference type="NCBI Taxonomy" id="1073999"/>
    <lineage>
        <taxon>Bacteria</taxon>
        <taxon>Pseudomonadati</taxon>
        <taxon>Pseudomonadota</taxon>
        <taxon>Gammaproteobacteria</taxon>
        <taxon>Enterobacterales</taxon>
        <taxon>Enterobacteriaceae</taxon>
        <taxon>Cronobacter</taxon>
    </lineage>
</organism>
<protein>
    <submittedName>
        <fullName evidence="1">Uncharacterized protein</fullName>
    </submittedName>
</protein>
<evidence type="ECO:0000313" key="1">
    <source>
        <dbReference type="EMBL" id="CCJ74885.1"/>
    </source>
</evidence>
<evidence type="ECO:0000313" key="2">
    <source>
        <dbReference type="Proteomes" id="UP000009340"/>
    </source>
</evidence>
<sequence length="49" mass="5576">MPPSRNAKYSEKTLSRVQFCTRFFENAFTRSHLSCNAARPVRGGLNEEA</sequence>
<proteinExistence type="predicted"/>
<dbReference type="EMBL" id="CAKW01000154">
    <property type="protein sequence ID" value="CCJ74885.1"/>
    <property type="molecule type" value="Genomic_DNA"/>
</dbReference>
<comment type="caution">
    <text evidence="1">The sequence shown here is derived from an EMBL/GenBank/DDBJ whole genome shotgun (WGS) entry which is preliminary data.</text>
</comment>
<name>K8A4Y5_9ENTR</name>
<gene>
    <name evidence="1" type="ORF">BN137_4291</name>
</gene>
<dbReference type="AlphaFoldDB" id="K8A4Y5"/>
<dbReference type="Proteomes" id="UP000009340">
    <property type="component" value="Unassembled WGS sequence"/>
</dbReference>
<reference evidence="1" key="1">
    <citation type="submission" date="2012-07" db="EMBL/GenBank/DDBJ databases">
        <authorList>
            <person name="Cummings C."/>
        </authorList>
    </citation>
    <scope>NUCLEOTIDE SEQUENCE</scope>
    <source>
        <strain evidence="1">1330</strain>
    </source>
</reference>
<accession>K8A4Y5</accession>